<evidence type="ECO:0000313" key="2">
    <source>
        <dbReference type="EMBL" id="CEL52670.1"/>
    </source>
</evidence>
<evidence type="ECO:0000313" key="3">
    <source>
        <dbReference type="Proteomes" id="UP000059188"/>
    </source>
</evidence>
<protein>
    <recommendedName>
        <fullName evidence="1">FAD dependent oxidoreductase domain-containing protein</fullName>
    </recommendedName>
</protein>
<dbReference type="Proteomes" id="UP000059188">
    <property type="component" value="Unassembled WGS sequence"/>
</dbReference>
<dbReference type="SUPFAM" id="SSF51905">
    <property type="entry name" value="FAD/NAD(P)-binding domain"/>
    <property type="match status" value="1"/>
</dbReference>
<dbReference type="InterPro" id="IPR036188">
    <property type="entry name" value="FAD/NAD-bd_sf"/>
</dbReference>
<name>A0A0B7F567_THACB</name>
<sequence>MESLVGAVVSTLASLKAALRTVWQLSSDYNAVLSRISKSPGIPSFPTTDSHWPSTVPESARLPHASEAQLPEHADIVIIGSGITGTLIARALLEHPNASDLSIVIVEARDVCSGATGRNGGHIKCDPHLVYHKYSILHGKEFAEKATRFNMAHVDELIRISEKIGGEAKTEARRVETVDAYFESALFQRACKKVKIFQADMPLESQGIKTMTGAEAQEAFGLSSLCVGAITGSAGAINPYKFVTGLLSSFEEKYPARFHIVSRCPVQDIKEPGSEGPYYTLETKKGTITSSHIIHATNSHAGHLVPGLRAKIFPLRQAMTAQSHRAFAQPLDSPIPPGGRSFSFLYSEGFDYLTQRLDGTIMLGGGFAQSPQQGMVEVGVSTDDSYDPTGAAHICGALSVLFKDAQHQVDVNDANYENRVKSIWSGSLGTSADALPWVGRLPVRLTGRNAPPANKHPKIASPGEWVSAGYSGEGMVNAALCAKALAMMILKPNEDNVSSWFPEQMRVTEDRCKKADPSILLQDLWD</sequence>
<dbReference type="InterPro" id="IPR006076">
    <property type="entry name" value="FAD-dep_OxRdtase"/>
</dbReference>
<feature type="domain" description="FAD dependent oxidoreductase" evidence="1">
    <location>
        <begin position="75"/>
        <end position="486"/>
    </location>
</feature>
<dbReference type="Pfam" id="PF01266">
    <property type="entry name" value="DAO"/>
    <property type="match status" value="1"/>
</dbReference>
<dbReference type="PANTHER" id="PTHR13847">
    <property type="entry name" value="SARCOSINE DEHYDROGENASE-RELATED"/>
    <property type="match status" value="1"/>
</dbReference>
<organism evidence="2 3">
    <name type="scientific">Thanatephorus cucumeris (strain AG1-IB / isolate 7/3/14)</name>
    <name type="common">Lettuce bottom rot fungus</name>
    <name type="synonym">Rhizoctonia solani</name>
    <dbReference type="NCBI Taxonomy" id="1108050"/>
    <lineage>
        <taxon>Eukaryota</taxon>
        <taxon>Fungi</taxon>
        <taxon>Dikarya</taxon>
        <taxon>Basidiomycota</taxon>
        <taxon>Agaricomycotina</taxon>
        <taxon>Agaricomycetes</taxon>
        <taxon>Cantharellales</taxon>
        <taxon>Ceratobasidiaceae</taxon>
        <taxon>Rhizoctonia</taxon>
        <taxon>Rhizoctonia solani AG-1</taxon>
    </lineage>
</organism>
<gene>
    <name evidence="2" type="ORF">RSOLAG1IB_05875</name>
</gene>
<dbReference type="OrthoDB" id="429143at2759"/>
<proteinExistence type="predicted"/>
<dbReference type="PANTHER" id="PTHR13847:SF213">
    <property type="entry name" value="DEPENDENT OXIDOREDUCTASE, PUTATIVE-RELATED"/>
    <property type="match status" value="1"/>
</dbReference>
<dbReference type="EMBL" id="LN679109">
    <property type="protein sequence ID" value="CEL52670.1"/>
    <property type="molecule type" value="Genomic_DNA"/>
</dbReference>
<dbReference type="GO" id="GO:0005737">
    <property type="term" value="C:cytoplasm"/>
    <property type="evidence" value="ECO:0007669"/>
    <property type="project" value="TreeGrafter"/>
</dbReference>
<dbReference type="Gene3D" id="3.50.50.60">
    <property type="entry name" value="FAD/NAD(P)-binding domain"/>
    <property type="match status" value="1"/>
</dbReference>
<accession>A0A0B7F567</accession>
<reference evidence="2 3" key="1">
    <citation type="submission" date="2014-11" db="EMBL/GenBank/DDBJ databases">
        <authorList>
            <person name="Wibberg Daniel"/>
        </authorList>
    </citation>
    <scope>NUCLEOTIDE SEQUENCE [LARGE SCALE GENOMIC DNA]</scope>
    <source>
        <strain evidence="2">Rhizoctonia solani AG1-IB 7/3/14</strain>
    </source>
</reference>
<dbReference type="STRING" id="1108050.A0A0B7F567"/>
<keyword evidence="3" id="KW-1185">Reference proteome</keyword>
<dbReference type="AlphaFoldDB" id="A0A0B7F567"/>
<evidence type="ECO:0000259" key="1">
    <source>
        <dbReference type="Pfam" id="PF01266"/>
    </source>
</evidence>
<dbReference type="Gene3D" id="3.30.9.10">
    <property type="entry name" value="D-Amino Acid Oxidase, subunit A, domain 2"/>
    <property type="match status" value="1"/>
</dbReference>